<organism evidence="1 2">
    <name type="scientific">Protopolystoma xenopodis</name>
    <dbReference type="NCBI Taxonomy" id="117903"/>
    <lineage>
        <taxon>Eukaryota</taxon>
        <taxon>Metazoa</taxon>
        <taxon>Spiralia</taxon>
        <taxon>Lophotrochozoa</taxon>
        <taxon>Platyhelminthes</taxon>
        <taxon>Monogenea</taxon>
        <taxon>Polyopisthocotylea</taxon>
        <taxon>Polystomatidea</taxon>
        <taxon>Polystomatidae</taxon>
        <taxon>Protopolystoma</taxon>
    </lineage>
</organism>
<sequence length="110" mass="12305">MCVESAHSRNVSVWLGRQLGLVSVRGHEAEPPRRNCHVSKRPVLYPSLQALWDSDRHFRLAGAEPNKASAPRYHFCMNGLGNGCRGEWEFSQKSSSTESLRSVYPPPDVA</sequence>
<dbReference type="Proteomes" id="UP000784294">
    <property type="component" value="Unassembled WGS sequence"/>
</dbReference>
<dbReference type="AlphaFoldDB" id="A0A448XQ08"/>
<name>A0A448XQ08_9PLAT</name>
<proteinExistence type="predicted"/>
<protein>
    <submittedName>
        <fullName evidence="1">Uncharacterized protein</fullName>
    </submittedName>
</protein>
<comment type="caution">
    <text evidence="1">The sequence shown here is derived from an EMBL/GenBank/DDBJ whole genome shotgun (WGS) entry which is preliminary data.</text>
</comment>
<dbReference type="EMBL" id="CAAALY010272333">
    <property type="protein sequence ID" value="VEL42047.1"/>
    <property type="molecule type" value="Genomic_DNA"/>
</dbReference>
<gene>
    <name evidence="1" type="ORF">PXEA_LOCUS35487</name>
</gene>
<evidence type="ECO:0000313" key="1">
    <source>
        <dbReference type="EMBL" id="VEL42047.1"/>
    </source>
</evidence>
<reference evidence="1" key="1">
    <citation type="submission" date="2018-11" db="EMBL/GenBank/DDBJ databases">
        <authorList>
            <consortium name="Pathogen Informatics"/>
        </authorList>
    </citation>
    <scope>NUCLEOTIDE SEQUENCE</scope>
</reference>
<accession>A0A448XQ08</accession>
<keyword evidence="2" id="KW-1185">Reference proteome</keyword>
<evidence type="ECO:0000313" key="2">
    <source>
        <dbReference type="Proteomes" id="UP000784294"/>
    </source>
</evidence>